<accession>A0A8J6B1J1</accession>
<reference evidence="3" key="1">
    <citation type="submission" date="2021-05" db="EMBL/GenBank/DDBJ databases">
        <title>A free-living protist that lacks canonical eukaryotic 1 DNA replication and segregation systems.</title>
        <authorList>
            <person name="Salas-Leiva D.E."/>
            <person name="Tromer E.C."/>
            <person name="Curtis B.A."/>
            <person name="Jerlstrom-Hultqvist J."/>
            <person name="Kolisko M."/>
            <person name="Yi Z."/>
            <person name="Salas-Leiva J.S."/>
            <person name="Gallot-Lavallee L."/>
            <person name="Kops G.J.P.L."/>
            <person name="Archibald J.M."/>
            <person name="Simpson A.G.B."/>
            <person name="Roger A.J."/>
        </authorList>
    </citation>
    <scope>NUCLEOTIDE SEQUENCE</scope>
    <source>
        <strain evidence="3">BICM</strain>
    </source>
</reference>
<feature type="region of interest" description="Disordered" evidence="2">
    <location>
        <begin position="372"/>
        <end position="395"/>
    </location>
</feature>
<keyword evidence="4" id="KW-1185">Reference proteome</keyword>
<evidence type="ECO:0000256" key="1">
    <source>
        <dbReference type="SAM" id="Coils"/>
    </source>
</evidence>
<feature type="compositionally biased region" description="Acidic residues" evidence="2">
    <location>
        <begin position="384"/>
        <end position="395"/>
    </location>
</feature>
<comment type="caution">
    <text evidence="3">The sequence shown here is derived from an EMBL/GenBank/DDBJ whole genome shotgun (WGS) entry which is preliminary data.</text>
</comment>
<name>A0A8J6B1J1_9EUKA</name>
<feature type="region of interest" description="Disordered" evidence="2">
    <location>
        <begin position="241"/>
        <end position="318"/>
    </location>
</feature>
<proteinExistence type="predicted"/>
<evidence type="ECO:0000313" key="3">
    <source>
        <dbReference type="EMBL" id="KAG9392299.1"/>
    </source>
</evidence>
<dbReference type="Proteomes" id="UP000717585">
    <property type="component" value="Unassembled WGS sequence"/>
</dbReference>
<organism evidence="3 4">
    <name type="scientific">Carpediemonas membranifera</name>
    <dbReference type="NCBI Taxonomy" id="201153"/>
    <lineage>
        <taxon>Eukaryota</taxon>
        <taxon>Metamonada</taxon>
        <taxon>Carpediemonas-like organisms</taxon>
        <taxon>Carpediemonas</taxon>
    </lineage>
</organism>
<keyword evidence="1" id="KW-0175">Coiled coil</keyword>
<dbReference type="AlphaFoldDB" id="A0A8J6B1J1"/>
<feature type="coiled-coil region" evidence="1">
    <location>
        <begin position="175"/>
        <end position="234"/>
    </location>
</feature>
<protein>
    <submittedName>
        <fullName evidence="3">Chromosome partition protein Smc</fullName>
    </submittedName>
</protein>
<evidence type="ECO:0000256" key="2">
    <source>
        <dbReference type="SAM" id="MobiDB-lite"/>
    </source>
</evidence>
<dbReference type="EMBL" id="JAHDYR010000038">
    <property type="protein sequence ID" value="KAG9392299.1"/>
    <property type="molecule type" value="Genomic_DNA"/>
</dbReference>
<sequence length="395" mass="43668">MNELHVTDRLKTQLRQMVFTDELTYSSGMREELTDDLSLAIKLIQDLQDSLFPRSASVLSAESGVNSPNRRDLADKLKLRLPDLSTDHPLLLQLATWLQRKADDSLSKSLQVSPTLKAVGVNTEASPDVSAVQQKEIEEKVTARLRAKFENEKLVAVARLEGIMEGREQQRVAERIAMEQREKNREEKIARLEGELFALRDRTSRIASEAKTLHDDAEARKEKLAESVAEVEHAYYSLQTKMKHTSPTPSPRVPQPSPGQEEPRPEQDSRPAPLVASPDSDKEMITSTPIQVTPEVPRSAELPSPLSAPVQSSQPKLRMGSVLSAGSWAVPSASKVHSGRLPEIVPSVRSSNVVIGQSPAIATPTMVTEVKPEPEDAGQFSDHFEDETVEEIDSD</sequence>
<feature type="compositionally biased region" description="Pro residues" evidence="2">
    <location>
        <begin position="248"/>
        <end position="257"/>
    </location>
</feature>
<gene>
    <name evidence="3" type="ORF">J8273_5288</name>
</gene>
<evidence type="ECO:0000313" key="4">
    <source>
        <dbReference type="Proteomes" id="UP000717585"/>
    </source>
</evidence>